<dbReference type="Proteomes" id="UP000054350">
    <property type="component" value="Unassembled WGS sequence"/>
</dbReference>
<dbReference type="VEuPathDB" id="FungiDB:AMAG_04881"/>
<feature type="compositionally biased region" description="Low complexity" evidence="1">
    <location>
        <begin position="146"/>
        <end position="158"/>
    </location>
</feature>
<gene>
    <name evidence="2" type="ORF">AMAG_04881</name>
</gene>
<reference evidence="3" key="2">
    <citation type="submission" date="2009-11" db="EMBL/GenBank/DDBJ databases">
        <title>The Genome Sequence of Allomyces macrogynus strain ATCC 38327.</title>
        <authorList>
            <consortium name="The Broad Institute Genome Sequencing Platform"/>
            <person name="Russ C."/>
            <person name="Cuomo C."/>
            <person name="Shea T."/>
            <person name="Young S.K."/>
            <person name="Zeng Q."/>
            <person name="Koehrsen M."/>
            <person name="Haas B."/>
            <person name="Borodovsky M."/>
            <person name="Guigo R."/>
            <person name="Alvarado L."/>
            <person name="Berlin A."/>
            <person name="Borenstein D."/>
            <person name="Chen Z."/>
            <person name="Engels R."/>
            <person name="Freedman E."/>
            <person name="Gellesch M."/>
            <person name="Goldberg J."/>
            <person name="Griggs A."/>
            <person name="Gujja S."/>
            <person name="Heiman D."/>
            <person name="Hepburn T."/>
            <person name="Howarth C."/>
            <person name="Jen D."/>
            <person name="Larson L."/>
            <person name="Lewis B."/>
            <person name="Mehta T."/>
            <person name="Park D."/>
            <person name="Pearson M."/>
            <person name="Roberts A."/>
            <person name="Saif S."/>
            <person name="Shenoy N."/>
            <person name="Sisk P."/>
            <person name="Stolte C."/>
            <person name="Sykes S."/>
            <person name="Walk T."/>
            <person name="White J."/>
            <person name="Yandava C."/>
            <person name="Burger G."/>
            <person name="Gray M.W."/>
            <person name="Holland P.W.H."/>
            <person name="King N."/>
            <person name="Lang F.B.F."/>
            <person name="Roger A.J."/>
            <person name="Ruiz-Trillo I."/>
            <person name="Lander E."/>
            <person name="Nusbaum C."/>
        </authorList>
    </citation>
    <scope>NUCLEOTIDE SEQUENCE [LARGE SCALE GENOMIC DNA]</scope>
    <source>
        <strain evidence="3">ATCC 38327</strain>
    </source>
</reference>
<name>A0A0L0S6C6_ALLM3</name>
<feature type="compositionally biased region" description="Low complexity" evidence="1">
    <location>
        <begin position="21"/>
        <end position="34"/>
    </location>
</feature>
<protein>
    <submittedName>
        <fullName evidence="2">Uncharacterized protein</fullName>
    </submittedName>
</protein>
<evidence type="ECO:0000313" key="2">
    <source>
        <dbReference type="EMBL" id="KNE58057.1"/>
    </source>
</evidence>
<feature type="compositionally biased region" description="Basic and acidic residues" evidence="1">
    <location>
        <begin position="80"/>
        <end position="96"/>
    </location>
</feature>
<keyword evidence="3" id="KW-1185">Reference proteome</keyword>
<accession>A0A0L0S6C6</accession>
<proteinExistence type="predicted"/>
<feature type="compositionally biased region" description="Acidic residues" evidence="1">
    <location>
        <begin position="54"/>
        <end position="79"/>
    </location>
</feature>
<organism evidence="2 3">
    <name type="scientific">Allomyces macrogynus (strain ATCC 38327)</name>
    <name type="common">Allomyces javanicus var. macrogynus</name>
    <dbReference type="NCBI Taxonomy" id="578462"/>
    <lineage>
        <taxon>Eukaryota</taxon>
        <taxon>Fungi</taxon>
        <taxon>Fungi incertae sedis</taxon>
        <taxon>Blastocladiomycota</taxon>
        <taxon>Blastocladiomycetes</taxon>
        <taxon>Blastocladiales</taxon>
        <taxon>Blastocladiaceae</taxon>
        <taxon>Allomyces</taxon>
    </lineage>
</organism>
<feature type="compositionally biased region" description="Low complexity" evidence="1">
    <location>
        <begin position="120"/>
        <end position="136"/>
    </location>
</feature>
<sequence>MMARNTKPAPRAPGGSSKVVPTAAPSQAHHAPAPVRQVVEPNFEPEPEPNHDPDEADYYSDDFDEYDDDDFEAYEEDDAIETHDHAADDLEAKVEPSPRTTVGAADATKARTGSSPNGDAGSTSAVPAAAAGKSPSFRIGPIGRGASTTSAAASARVQ</sequence>
<evidence type="ECO:0000313" key="3">
    <source>
        <dbReference type="Proteomes" id="UP000054350"/>
    </source>
</evidence>
<dbReference type="EMBL" id="GG745332">
    <property type="protein sequence ID" value="KNE58057.1"/>
    <property type="molecule type" value="Genomic_DNA"/>
</dbReference>
<feature type="region of interest" description="Disordered" evidence="1">
    <location>
        <begin position="1"/>
        <end position="158"/>
    </location>
</feature>
<dbReference type="AlphaFoldDB" id="A0A0L0S6C6"/>
<evidence type="ECO:0000256" key="1">
    <source>
        <dbReference type="SAM" id="MobiDB-lite"/>
    </source>
</evidence>
<reference evidence="2 3" key="1">
    <citation type="submission" date="2009-11" db="EMBL/GenBank/DDBJ databases">
        <title>Annotation of Allomyces macrogynus ATCC 38327.</title>
        <authorList>
            <consortium name="The Broad Institute Genome Sequencing Platform"/>
            <person name="Russ C."/>
            <person name="Cuomo C."/>
            <person name="Burger G."/>
            <person name="Gray M.W."/>
            <person name="Holland P.W.H."/>
            <person name="King N."/>
            <person name="Lang F.B.F."/>
            <person name="Roger A.J."/>
            <person name="Ruiz-Trillo I."/>
            <person name="Young S.K."/>
            <person name="Zeng Q."/>
            <person name="Gargeya S."/>
            <person name="Fitzgerald M."/>
            <person name="Haas B."/>
            <person name="Abouelleil A."/>
            <person name="Alvarado L."/>
            <person name="Arachchi H.M."/>
            <person name="Berlin A."/>
            <person name="Chapman S.B."/>
            <person name="Gearin G."/>
            <person name="Goldberg J."/>
            <person name="Griggs A."/>
            <person name="Gujja S."/>
            <person name="Hansen M."/>
            <person name="Heiman D."/>
            <person name="Howarth C."/>
            <person name="Larimer J."/>
            <person name="Lui A."/>
            <person name="MacDonald P.J.P."/>
            <person name="McCowen C."/>
            <person name="Montmayeur A."/>
            <person name="Murphy C."/>
            <person name="Neiman D."/>
            <person name="Pearson M."/>
            <person name="Priest M."/>
            <person name="Roberts A."/>
            <person name="Saif S."/>
            <person name="Shea T."/>
            <person name="Sisk P."/>
            <person name="Stolte C."/>
            <person name="Sykes S."/>
            <person name="Wortman J."/>
            <person name="Nusbaum C."/>
            <person name="Birren B."/>
        </authorList>
    </citation>
    <scope>NUCLEOTIDE SEQUENCE [LARGE SCALE GENOMIC DNA]</scope>
    <source>
        <strain evidence="2 3">ATCC 38327</strain>
    </source>
</reference>